<evidence type="ECO:0000313" key="1">
    <source>
        <dbReference type="EMBL" id="GMI18142.1"/>
    </source>
</evidence>
<gene>
    <name evidence="1" type="ORF">TrLO_g4611</name>
</gene>
<dbReference type="EMBL" id="BRXW01000321">
    <property type="protein sequence ID" value="GMI18142.1"/>
    <property type="molecule type" value="Genomic_DNA"/>
</dbReference>
<dbReference type="AlphaFoldDB" id="A0A9W7FSC9"/>
<keyword evidence="2" id="KW-1185">Reference proteome</keyword>
<comment type="caution">
    <text evidence="1">The sequence shown here is derived from an EMBL/GenBank/DDBJ whole genome shotgun (WGS) entry which is preliminary data.</text>
</comment>
<name>A0A9W7FSC9_9STRA</name>
<proteinExistence type="predicted"/>
<evidence type="ECO:0000313" key="2">
    <source>
        <dbReference type="Proteomes" id="UP001165122"/>
    </source>
</evidence>
<sequence>MPSLSSNVLPPSSVRPITFNSSSLSIPTSSSISSLPPPPSSSQSLILSSSILTCELETIPQILDAGMACLFELSITPKEETDQLRSILSNAYLKEFTSLPSPSTLNAISDHILTLQSPFDYSYDTLPPTIPTTPSGRTLIPTLPSFLLYSYRLGGSSIVSDILHSLAIPESYIDLLLTATPEIKENNLTNPRIIKLRNTFGSFITSLLSEPEPEGRDWVLDYIQTGQIQNKDSCYTTNPKVSSSVHQSILEVIEVGIIGVIADGSVVGDAVACRVLMVLGEEEKFESLIINVLTYAASLEGSSESRDLLLAIGKVYPKIIPELGKYLVKDLKDVEEVKRVVNELPEVGEGFVRCFMPVCENVEMEVVGCEVAVEGGEGGVFDRICEGYVESFRNCILTSTKDGISSALSFCKTVSSQSPLLKTLPTYKTLLNWMTLMTCIAGSHPLSNSVIDSCILDCYTRRLPNTIDLWKKLEGGGVESVGVIVKVGIREGMEGEVGREWCRSVMERNAKLKGEGQ</sequence>
<organism evidence="1 2">
    <name type="scientific">Triparma laevis f. longispina</name>
    <dbReference type="NCBI Taxonomy" id="1714387"/>
    <lineage>
        <taxon>Eukaryota</taxon>
        <taxon>Sar</taxon>
        <taxon>Stramenopiles</taxon>
        <taxon>Ochrophyta</taxon>
        <taxon>Bolidophyceae</taxon>
        <taxon>Parmales</taxon>
        <taxon>Triparmaceae</taxon>
        <taxon>Triparma</taxon>
    </lineage>
</organism>
<reference evidence="2" key="1">
    <citation type="journal article" date="2023" name="Commun. Biol.">
        <title>Genome analysis of Parmales, the sister group of diatoms, reveals the evolutionary specialization of diatoms from phago-mixotrophs to photoautotrophs.</title>
        <authorList>
            <person name="Ban H."/>
            <person name="Sato S."/>
            <person name="Yoshikawa S."/>
            <person name="Yamada K."/>
            <person name="Nakamura Y."/>
            <person name="Ichinomiya M."/>
            <person name="Sato N."/>
            <person name="Blanc-Mathieu R."/>
            <person name="Endo H."/>
            <person name="Kuwata A."/>
            <person name="Ogata H."/>
        </authorList>
    </citation>
    <scope>NUCLEOTIDE SEQUENCE [LARGE SCALE GENOMIC DNA]</scope>
    <source>
        <strain evidence="2">NIES 3700</strain>
    </source>
</reference>
<accession>A0A9W7FSC9</accession>
<dbReference type="Proteomes" id="UP001165122">
    <property type="component" value="Unassembled WGS sequence"/>
</dbReference>
<protein>
    <submittedName>
        <fullName evidence="1">Uncharacterized protein</fullName>
    </submittedName>
</protein>